<proteinExistence type="predicted"/>
<dbReference type="EMBL" id="MNUO01000070">
    <property type="protein sequence ID" value="OIN96957.1"/>
    <property type="molecule type" value="Genomic_DNA"/>
</dbReference>
<protein>
    <recommendedName>
        <fullName evidence="3">AbiEi antitoxin C-terminal domain-containing protein</fullName>
    </recommendedName>
</protein>
<dbReference type="AlphaFoldDB" id="A0A1J4SFC1"/>
<gene>
    <name evidence="1" type="ORF">AUJ66_04740</name>
</gene>
<comment type="caution">
    <text evidence="1">The sequence shown here is derived from an EMBL/GenBank/DDBJ whole genome shotgun (WGS) entry which is preliminary data.</text>
</comment>
<accession>A0A1J4SFC1</accession>
<evidence type="ECO:0008006" key="3">
    <source>
        <dbReference type="Google" id="ProtNLM"/>
    </source>
</evidence>
<dbReference type="Proteomes" id="UP000182278">
    <property type="component" value="Unassembled WGS sequence"/>
</dbReference>
<evidence type="ECO:0000313" key="2">
    <source>
        <dbReference type="Proteomes" id="UP000182278"/>
    </source>
</evidence>
<name>A0A1J4SFC1_9BACT</name>
<sequence>MAKKLNWYIIENELIKKGFTIFTPRDLQRLFHTSEVSIRFLLHRYFMKGMVGRLRKGYYFFPSSPPSELQTANALYRPSYISFEYALAFYHIIPEAAYSVTSATTKPTRIFQPQNKTYEYRTIKKEVYFGYIPHRIGNVVVLIAEPEKALVDYIYFVALGKKTLNERFLFKGLQTKKIMKYAKVFKNNRLLELLRKILL</sequence>
<reference evidence="1 2" key="1">
    <citation type="journal article" date="2016" name="Environ. Microbiol.">
        <title>Genomic resolution of a cold subsurface aquifer community provides metabolic insights for novel microbes adapted to high CO concentrations.</title>
        <authorList>
            <person name="Probst A.J."/>
            <person name="Castelle C.J."/>
            <person name="Singh A."/>
            <person name="Brown C.T."/>
            <person name="Anantharaman K."/>
            <person name="Sharon I."/>
            <person name="Hug L.A."/>
            <person name="Burstein D."/>
            <person name="Emerson J.B."/>
            <person name="Thomas B.C."/>
            <person name="Banfield J.F."/>
        </authorList>
    </citation>
    <scope>NUCLEOTIDE SEQUENCE [LARGE SCALE GENOMIC DNA]</scope>
    <source>
        <strain evidence="1">CG1_02_38_46</strain>
    </source>
</reference>
<dbReference type="STRING" id="1817893.AUJ66_04740"/>
<organism evidence="1 2">
    <name type="scientific">Candidatus Desantisbacteria bacterium CG1_02_38_46</name>
    <dbReference type="NCBI Taxonomy" id="1817893"/>
    <lineage>
        <taxon>Bacteria</taxon>
        <taxon>Candidatus Desantisiibacteriota</taxon>
    </lineage>
</organism>
<evidence type="ECO:0000313" key="1">
    <source>
        <dbReference type="EMBL" id="OIN96957.1"/>
    </source>
</evidence>